<dbReference type="AlphaFoldDB" id="A0A8D8LH47"/>
<keyword evidence="1" id="KW-1133">Transmembrane helix</keyword>
<name>A0A8D8LH47_9HEMI</name>
<reference evidence="2" key="1">
    <citation type="submission" date="2021-05" db="EMBL/GenBank/DDBJ databases">
        <authorList>
            <person name="Alioto T."/>
            <person name="Alioto T."/>
            <person name="Gomez Garrido J."/>
        </authorList>
    </citation>
    <scope>NUCLEOTIDE SEQUENCE</scope>
</reference>
<keyword evidence="1" id="KW-0812">Transmembrane</keyword>
<evidence type="ECO:0000256" key="1">
    <source>
        <dbReference type="SAM" id="Phobius"/>
    </source>
</evidence>
<feature type="transmembrane region" description="Helical" evidence="1">
    <location>
        <begin position="39"/>
        <end position="62"/>
    </location>
</feature>
<protein>
    <submittedName>
        <fullName evidence="2">Uncharacterized protein</fullName>
    </submittedName>
</protein>
<proteinExistence type="predicted"/>
<sequence length="111" mass="12956">MSACCTNTNSRISLYDYVTFNQFRELREMLHLYCLNWPLFWILVTLLTVYGYFVWLGFGFLVDNIQVAGGGRGIGSTTCCTICKEEKEEGWMFGTVWTQFMKLMDHVFYAI</sequence>
<keyword evidence="1" id="KW-0472">Membrane</keyword>
<dbReference type="EMBL" id="HBUF01018965">
    <property type="protein sequence ID" value="CAG6610610.1"/>
    <property type="molecule type" value="Transcribed_RNA"/>
</dbReference>
<organism evidence="2">
    <name type="scientific">Cacopsylla melanoneura</name>
    <dbReference type="NCBI Taxonomy" id="428564"/>
    <lineage>
        <taxon>Eukaryota</taxon>
        <taxon>Metazoa</taxon>
        <taxon>Ecdysozoa</taxon>
        <taxon>Arthropoda</taxon>
        <taxon>Hexapoda</taxon>
        <taxon>Insecta</taxon>
        <taxon>Pterygota</taxon>
        <taxon>Neoptera</taxon>
        <taxon>Paraneoptera</taxon>
        <taxon>Hemiptera</taxon>
        <taxon>Sternorrhyncha</taxon>
        <taxon>Psylloidea</taxon>
        <taxon>Psyllidae</taxon>
        <taxon>Psyllinae</taxon>
        <taxon>Cacopsylla</taxon>
    </lineage>
</organism>
<accession>A0A8D8LH47</accession>
<evidence type="ECO:0000313" key="2">
    <source>
        <dbReference type="EMBL" id="CAG6610610.1"/>
    </source>
</evidence>